<dbReference type="Pfam" id="PF00512">
    <property type="entry name" value="HisKA"/>
    <property type="match status" value="1"/>
</dbReference>
<dbReference type="Gene3D" id="3.30.450.260">
    <property type="entry name" value="Haem NO binding associated domain"/>
    <property type="match status" value="1"/>
</dbReference>
<proteinExistence type="predicted"/>
<dbReference type="InterPro" id="IPR011645">
    <property type="entry name" value="HNOB_dom_associated"/>
</dbReference>
<dbReference type="InterPro" id="IPR003594">
    <property type="entry name" value="HATPase_dom"/>
</dbReference>
<evidence type="ECO:0000256" key="7">
    <source>
        <dbReference type="ARBA" id="ARBA00023293"/>
    </source>
</evidence>
<evidence type="ECO:0000256" key="6">
    <source>
        <dbReference type="ARBA" id="ARBA00023012"/>
    </source>
</evidence>
<feature type="domain" description="Histidine kinase" evidence="8">
    <location>
        <begin position="284"/>
        <end position="508"/>
    </location>
</feature>
<keyword evidence="5 9" id="KW-0418">Kinase</keyword>
<comment type="caution">
    <text evidence="9">The sequence shown here is derived from an EMBL/GenBank/DDBJ whole genome shotgun (WGS) entry which is preliminary data.</text>
</comment>
<dbReference type="PRINTS" id="PR00344">
    <property type="entry name" value="BCTRLSENSOR"/>
</dbReference>
<dbReference type="PROSITE" id="PS50109">
    <property type="entry name" value="HIS_KIN"/>
    <property type="match status" value="1"/>
</dbReference>
<dbReference type="InterPro" id="IPR005467">
    <property type="entry name" value="His_kinase_dom"/>
</dbReference>
<dbReference type="InterPro" id="IPR036890">
    <property type="entry name" value="HATPase_C_sf"/>
</dbReference>
<evidence type="ECO:0000313" key="10">
    <source>
        <dbReference type="Proteomes" id="UP000295357"/>
    </source>
</evidence>
<dbReference type="AlphaFoldDB" id="A0A4R6NB53"/>
<sequence length="528" mass="58329">MPEQLAPSLCGDRVAAAFPFYLHVDPQGRLISCGASLKHLVKDLQPGAAIHEHIEIRRPRGLGAQQTDWRRYEGSLCVLRTQHKPPVMLRGSVLSQPDGSALLLCAAIITEQSQLRTHGLGFEHFAPHDALGDMLMIHQTMKMSLDDAVQQAARLRQRSAELETVLALSPQGIAYFDANAVLKIANQALADLLVMPRSELLGLDLEQIAELCQARLSGQESRRIEAEVLRAQPSPLQGQVLRFAGQRMVRLDLQPAPDAGLVLHLQDVTQEFEVDRMKSEFLSTAAHELRTPMTSVHGFVELLLCGRYKAERQQEMFEAIHRQTGRLIEMVNQLLDLARIEARQGEDLEIRSLDPERLLQDAAQAFCAPDARVPTLLPLPAQDMLDGPARLLGDERQILQALSNLLSNAFKYSPQGGEVVLDARRGLLKDGREAWGLRVSDQGIGMTESQLSRVFERFFRADPSGTILGTGLGMCLVKELIELQGGEVEVQSQIGQGTQVTLWLPLRLAPRSGDSRSLGLRADATNRP</sequence>
<keyword evidence="3" id="KW-0808">Transferase</keyword>
<dbReference type="SMART" id="SM00388">
    <property type="entry name" value="HisKA"/>
    <property type="match status" value="1"/>
</dbReference>
<keyword evidence="7" id="KW-0141">cGMP biosynthesis</keyword>
<dbReference type="CDD" id="cd00082">
    <property type="entry name" value="HisKA"/>
    <property type="match status" value="1"/>
</dbReference>
<dbReference type="Gene3D" id="3.30.565.10">
    <property type="entry name" value="Histidine kinase-like ATPase, C-terminal domain"/>
    <property type="match status" value="1"/>
</dbReference>
<dbReference type="SUPFAM" id="SSF55785">
    <property type="entry name" value="PYP-like sensor domain (PAS domain)"/>
    <property type="match status" value="1"/>
</dbReference>
<evidence type="ECO:0000256" key="3">
    <source>
        <dbReference type="ARBA" id="ARBA00022679"/>
    </source>
</evidence>
<dbReference type="Pfam" id="PF07701">
    <property type="entry name" value="HNOBA"/>
    <property type="match status" value="1"/>
</dbReference>
<dbReference type="Gene3D" id="1.10.287.130">
    <property type="match status" value="1"/>
</dbReference>
<evidence type="ECO:0000256" key="5">
    <source>
        <dbReference type="ARBA" id="ARBA00022777"/>
    </source>
</evidence>
<dbReference type="FunFam" id="1.10.287.130:FF:000001">
    <property type="entry name" value="Two-component sensor histidine kinase"/>
    <property type="match status" value="1"/>
</dbReference>
<dbReference type="Proteomes" id="UP000295357">
    <property type="component" value="Unassembled WGS sequence"/>
</dbReference>
<evidence type="ECO:0000256" key="1">
    <source>
        <dbReference type="ARBA" id="ARBA00000085"/>
    </source>
</evidence>
<dbReference type="InterPro" id="IPR004358">
    <property type="entry name" value="Sig_transdc_His_kin-like_C"/>
</dbReference>
<dbReference type="SMART" id="SM00387">
    <property type="entry name" value="HATPase_c"/>
    <property type="match status" value="1"/>
</dbReference>
<gene>
    <name evidence="9" type="ORF">DFR39_101312</name>
</gene>
<dbReference type="SUPFAM" id="SSF55874">
    <property type="entry name" value="ATPase domain of HSP90 chaperone/DNA topoisomerase II/histidine kinase"/>
    <property type="match status" value="1"/>
</dbReference>
<keyword evidence="2" id="KW-0597">Phosphoprotein</keyword>
<dbReference type="GO" id="GO:0000155">
    <property type="term" value="F:phosphorelay sensor kinase activity"/>
    <property type="evidence" value="ECO:0007669"/>
    <property type="project" value="InterPro"/>
</dbReference>
<protein>
    <submittedName>
        <fullName evidence="9">Signal transduction histidine kinase</fullName>
    </submittedName>
</protein>
<dbReference type="GO" id="GO:0000166">
    <property type="term" value="F:nucleotide binding"/>
    <property type="evidence" value="ECO:0007669"/>
    <property type="project" value="UniProtKB-KW"/>
</dbReference>
<keyword evidence="4" id="KW-0547">Nucleotide-binding</keyword>
<dbReference type="Pfam" id="PF02518">
    <property type="entry name" value="HATPase_c"/>
    <property type="match status" value="1"/>
</dbReference>
<evidence type="ECO:0000256" key="2">
    <source>
        <dbReference type="ARBA" id="ARBA00022553"/>
    </source>
</evidence>
<dbReference type="PANTHER" id="PTHR43711">
    <property type="entry name" value="TWO-COMPONENT HISTIDINE KINASE"/>
    <property type="match status" value="1"/>
</dbReference>
<name>A0A4R6NB53_9BURK</name>
<dbReference type="GO" id="GO:0004383">
    <property type="term" value="F:guanylate cyclase activity"/>
    <property type="evidence" value="ECO:0007669"/>
    <property type="project" value="InterPro"/>
</dbReference>
<dbReference type="InterPro" id="IPR050736">
    <property type="entry name" value="Sensor_HK_Regulatory"/>
</dbReference>
<evidence type="ECO:0000313" key="9">
    <source>
        <dbReference type="EMBL" id="TDP12838.1"/>
    </source>
</evidence>
<dbReference type="Gene3D" id="3.30.450.20">
    <property type="entry name" value="PAS domain"/>
    <property type="match status" value="1"/>
</dbReference>
<dbReference type="Pfam" id="PF12860">
    <property type="entry name" value="PAS_7"/>
    <property type="match status" value="1"/>
</dbReference>
<dbReference type="RefSeq" id="WP_133601774.1">
    <property type="nucleotide sequence ID" value="NZ_JAUFPJ010000015.1"/>
</dbReference>
<dbReference type="OrthoDB" id="567977at2"/>
<dbReference type="EMBL" id="SNXE01000001">
    <property type="protein sequence ID" value="TDP12838.1"/>
    <property type="molecule type" value="Genomic_DNA"/>
</dbReference>
<dbReference type="CDD" id="cd00075">
    <property type="entry name" value="HATPase"/>
    <property type="match status" value="1"/>
</dbReference>
<organism evidence="9 10">
    <name type="scientific">Roseateles asaccharophilus</name>
    <dbReference type="NCBI Taxonomy" id="582607"/>
    <lineage>
        <taxon>Bacteria</taxon>
        <taxon>Pseudomonadati</taxon>
        <taxon>Pseudomonadota</taxon>
        <taxon>Betaproteobacteria</taxon>
        <taxon>Burkholderiales</taxon>
        <taxon>Sphaerotilaceae</taxon>
        <taxon>Roseateles</taxon>
    </lineage>
</organism>
<dbReference type="InterPro" id="IPR042463">
    <property type="entry name" value="HNOB_dom_associated_sf"/>
</dbReference>
<dbReference type="InterPro" id="IPR036097">
    <property type="entry name" value="HisK_dim/P_sf"/>
</dbReference>
<evidence type="ECO:0000256" key="4">
    <source>
        <dbReference type="ARBA" id="ARBA00022741"/>
    </source>
</evidence>
<keyword evidence="6" id="KW-0902">Two-component regulatory system</keyword>
<comment type="catalytic activity">
    <reaction evidence="1">
        <text>ATP + protein L-histidine = ADP + protein N-phospho-L-histidine.</text>
        <dbReference type="EC" id="2.7.13.3"/>
    </reaction>
</comment>
<dbReference type="InterPro" id="IPR003661">
    <property type="entry name" value="HisK_dim/P_dom"/>
</dbReference>
<accession>A0A4R6NB53</accession>
<keyword evidence="10" id="KW-1185">Reference proteome</keyword>
<evidence type="ECO:0000259" key="8">
    <source>
        <dbReference type="PROSITE" id="PS50109"/>
    </source>
</evidence>
<dbReference type="SUPFAM" id="SSF47384">
    <property type="entry name" value="Homodimeric domain of signal transducing histidine kinase"/>
    <property type="match status" value="1"/>
</dbReference>
<dbReference type="PANTHER" id="PTHR43711:SF31">
    <property type="entry name" value="HISTIDINE KINASE"/>
    <property type="match status" value="1"/>
</dbReference>
<dbReference type="InterPro" id="IPR035965">
    <property type="entry name" value="PAS-like_dom_sf"/>
</dbReference>
<reference evidence="9 10" key="1">
    <citation type="submission" date="2019-03" db="EMBL/GenBank/DDBJ databases">
        <title>Genomic Encyclopedia of Type Strains, Phase IV (KMG-IV): sequencing the most valuable type-strain genomes for metagenomic binning, comparative biology and taxonomic classification.</title>
        <authorList>
            <person name="Goeker M."/>
        </authorList>
    </citation>
    <scope>NUCLEOTIDE SEQUENCE [LARGE SCALE GENOMIC DNA]</scope>
    <source>
        <strain evidence="9 10">DSM 25082</strain>
    </source>
</reference>